<name>A0A7S3JT37_9STRA</name>
<dbReference type="SMART" id="SM01230">
    <property type="entry name" value="Gln-synt_C"/>
    <property type="match status" value="1"/>
</dbReference>
<keyword evidence="3" id="KW-0067">ATP-binding</keyword>
<evidence type="ECO:0000313" key="8">
    <source>
        <dbReference type="EMBL" id="CAE0361649.1"/>
    </source>
</evidence>
<dbReference type="InterPro" id="IPR014746">
    <property type="entry name" value="Gln_synth/guanido_kin_cat_dom"/>
</dbReference>
<dbReference type="PANTHER" id="PTHR43785:SF12">
    <property type="entry name" value="TYPE-1 GLUTAMINE SYNTHETASE 2"/>
    <property type="match status" value="1"/>
</dbReference>
<protein>
    <recommendedName>
        <fullName evidence="9">Glutamine synthetase</fullName>
    </recommendedName>
</protein>
<dbReference type="PROSITE" id="PS51987">
    <property type="entry name" value="GS_CATALYTIC"/>
    <property type="match status" value="1"/>
</dbReference>
<keyword evidence="1" id="KW-0436">Ligase</keyword>
<dbReference type="GO" id="GO:0006542">
    <property type="term" value="P:glutamine biosynthetic process"/>
    <property type="evidence" value="ECO:0007669"/>
    <property type="project" value="InterPro"/>
</dbReference>
<evidence type="ECO:0000259" key="6">
    <source>
        <dbReference type="PROSITE" id="PS51986"/>
    </source>
</evidence>
<comment type="similarity">
    <text evidence="4 5">Belongs to the glutamine synthetase family.</text>
</comment>
<accession>A0A7S3JT37</accession>
<reference evidence="8" key="1">
    <citation type="submission" date="2021-01" db="EMBL/GenBank/DDBJ databases">
        <authorList>
            <person name="Corre E."/>
            <person name="Pelletier E."/>
            <person name="Niang G."/>
            <person name="Scheremetjew M."/>
            <person name="Finn R."/>
            <person name="Kale V."/>
            <person name="Holt S."/>
            <person name="Cochrane G."/>
            <person name="Meng A."/>
            <person name="Brown T."/>
            <person name="Cohen L."/>
        </authorList>
    </citation>
    <scope>NUCLEOTIDE SEQUENCE</scope>
    <source>
        <strain evidence="8">CCMP1510</strain>
    </source>
</reference>
<evidence type="ECO:0000256" key="1">
    <source>
        <dbReference type="ARBA" id="ARBA00022598"/>
    </source>
</evidence>
<feature type="domain" description="GS beta-grasp" evidence="6">
    <location>
        <begin position="11"/>
        <end position="108"/>
    </location>
</feature>
<dbReference type="Pfam" id="PF00120">
    <property type="entry name" value="Gln-synt_C"/>
    <property type="match status" value="1"/>
</dbReference>
<keyword evidence="2" id="KW-0547">Nucleotide-binding</keyword>
<proteinExistence type="inferred from homology"/>
<dbReference type="GO" id="GO:0004356">
    <property type="term" value="F:glutamine synthetase activity"/>
    <property type="evidence" value="ECO:0007669"/>
    <property type="project" value="InterPro"/>
</dbReference>
<gene>
    <name evidence="8" type="ORF">ALAG00032_LOCUS2382</name>
</gene>
<dbReference type="Gene3D" id="3.30.590.10">
    <property type="entry name" value="Glutamine synthetase/guanido kinase, catalytic domain"/>
    <property type="match status" value="1"/>
</dbReference>
<dbReference type="PANTHER" id="PTHR43785">
    <property type="entry name" value="GAMMA-GLUTAMYLPUTRESCINE SYNTHETASE"/>
    <property type="match status" value="1"/>
</dbReference>
<dbReference type="SUPFAM" id="SSF54368">
    <property type="entry name" value="Glutamine synthetase, N-terminal domain"/>
    <property type="match status" value="1"/>
</dbReference>
<feature type="domain" description="GS catalytic" evidence="7">
    <location>
        <begin position="115"/>
        <end position="456"/>
    </location>
</feature>
<dbReference type="InterPro" id="IPR036651">
    <property type="entry name" value="Gln_synt_N_sf"/>
</dbReference>
<organism evidence="8">
    <name type="scientific">Aureoumbra lagunensis</name>
    <dbReference type="NCBI Taxonomy" id="44058"/>
    <lineage>
        <taxon>Eukaryota</taxon>
        <taxon>Sar</taxon>
        <taxon>Stramenopiles</taxon>
        <taxon>Ochrophyta</taxon>
        <taxon>Pelagophyceae</taxon>
        <taxon>Pelagomonadales</taxon>
        <taxon>Aureoumbra</taxon>
    </lineage>
</organism>
<dbReference type="GO" id="GO:0005524">
    <property type="term" value="F:ATP binding"/>
    <property type="evidence" value="ECO:0007669"/>
    <property type="project" value="UniProtKB-KW"/>
</dbReference>
<evidence type="ECO:0000256" key="2">
    <source>
        <dbReference type="ARBA" id="ARBA00022741"/>
    </source>
</evidence>
<dbReference type="Gene3D" id="3.10.20.70">
    <property type="entry name" value="Glutamine synthetase, N-terminal domain"/>
    <property type="match status" value="1"/>
</dbReference>
<evidence type="ECO:0000259" key="7">
    <source>
        <dbReference type="PROSITE" id="PS51987"/>
    </source>
</evidence>
<evidence type="ECO:0000256" key="3">
    <source>
        <dbReference type="ARBA" id="ARBA00022840"/>
    </source>
</evidence>
<dbReference type="EMBL" id="HBIJ01003431">
    <property type="protein sequence ID" value="CAE0361649.1"/>
    <property type="molecule type" value="Transcribed_RNA"/>
</dbReference>
<evidence type="ECO:0000256" key="5">
    <source>
        <dbReference type="RuleBase" id="RU000384"/>
    </source>
</evidence>
<dbReference type="PROSITE" id="PS51986">
    <property type="entry name" value="GS_BETA_GRASP"/>
    <property type="match status" value="1"/>
</dbReference>
<sequence>MLSLDELQMDESLDTVLTAIVDMQGRLVGKRLHKSYFTKSVCEHGTHFCKYLLATDMEMSPDGGFSTASWSEGFGDFSVVPDLLTLRRVPWLSGTAMVLCDVIDSETGEEVPHAPRAMLKKQMKILKDEYGYELKAATELEFFLFNQSLDVLKKNQYTKIEPIGWYNEDYSIFGTVKEENIMRPIRNALFQSGIPIEGSKGEAEAGQQELNIKYSSAELACEHHIIAKHAVKDIAFLNNYSASFMAKYRADRVGSAAHIHLSLWQNNNSVFYDPNQNFGMSNIMQHFLAGLLALAPESTLFHAPSINSYKRFTAESFAPTKILWSVDNRTAAFRLVAPNTSAVRIECRIPGADANPYLSLAAIIASGIYGIKNKLPLSKPFQGDAYSSSTTATQYCANSIPSTLRDAIPIFKSSSVFREAFGPDVVDHYAQAAIFEQTSFDKAVTDWELNRYFERA</sequence>
<evidence type="ECO:0008006" key="9">
    <source>
        <dbReference type="Google" id="ProtNLM"/>
    </source>
</evidence>
<dbReference type="InterPro" id="IPR008147">
    <property type="entry name" value="Gln_synt_N"/>
</dbReference>
<dbReference type="SUPFAM" id="SSF55931">
    <property type="entry name" value="Glutamine synthetase/guanido kinase"/>
    <property type="match status" value="1"/>
</dbReference>
<evidence type="ECO:0000256" key="4">
    <source>
        <dbReference type="PROSITE-ProRule" id="PRU01330"/>
    </source>
</evidence>
<dbReference type="AlphaFoldDB" id="A0A7S3JT37"/>
<dbReference type="InterPro" id="IPR008146">
    <property type="entry name" value="Gln_synth_cat_dom"/>
</dbReference>